<organism evidence="3 4">
    <name type="scientific">Chromatium okenii</name>
    <dbReference type="NCBI Taxonomy" id="61644"/>
    <lineage>
        <taxon>Bacteria</taxon>
        <taxon>Pseudomonadati</taxon>
        <taxon>Pseudomonadota</taxon>
        <taxon>Gammaproteobacteria</taxon>
        <taxon>Chromatiales</taxon>
        <taxon>Chromatiaceae</taxon>
        <taxon>Chromatium</taxon>
    </lineage>
</organism>
<gene>
    <name evidence="3" type="ORF">CXB77_04165</name>
</gene>
<proteinExistence type="predicted"/>
<keyword evidence="4" id="KW-1185">Reference proteome</keyword>
<evidence type="ECO:0000313" key="3">
    <source>
        <dbReference type="EMBL" id="PQJ97158.1"/>
    </source>
</evidence>
<dbReference type="InterPro" id="IPR046816">
    <property type="entry name" value="MmeI_Mtase"/>
</dbReference>
<dbReference type="EMBL" id="PPGH01000018">
    <property type="protein sequence ID" value="PQJ97158.1"/>
    <property type="molecule type" value="Genomic_DNA"/>
</dbReference>
<feature type="domain" description="MmeI-like DNA-methyltransferase" evidence="2">
    <location>
        <begin position="12"/>
        <end position="101"/>
    </location>
</feature>
<sequence>MFTHTPHLPAVKLYKSLDFVCAWHYTATAYMKTHPATQTAFVSTNSIVQGEQIAILWQPLLDAGVCINFAHRTFSWSNEAKNNAAVHVVIIGFALFSVPPKTLFIYADIKGKPQALSATNISPYLFDAPNVIVNARKKPLCLAAPIMTRGSQATDGGYLLLNQQEKDDLVKSEPQAEQYIQPFSMGDEFINNIPRYCLWLVDCLPNELKKCQKC</sequence>
<evidence type="ECO:0000259" key="1">
    <source>
        <dbReference type="Pfam" id="PF20466"/>
    </source>
</evidence>
<evidence type="ECO:0000259" key="2">
    <source>
        <dbReference type="Pfam" id="PF20473"/>
    </source>
</evidence>
<feature type="domain" description="MmeI-like target recognition" evidence="1">
    <location>
        <begin position="127"/>
        <end position="212"/>
    </location>
</feature>
<protein>
    <submittedName>
        <fullName evidence="3">Uncharacterized protein</fullName>
    </submittedName>
</protein>
<dbReference type="Pfam" id="PF20466">
    <property type="entry name" value="MmeI_TRD"/>
    <property type="match status" value="1"/>
</dbReference>
<reference evidence="3 4" key="1">
    <citation type="submission" date="2018-01" db="EMBL/GenBank/DDBJ databases">
        <title>The complete genome sequence of Chromatium okenii LaCa, a purple sulfur bacterium with a turbulent life.</title>
        <authorList>
            <person name="Luedin S.M."/>
            <person name="Liechti N."/>
            <person name="Storelli N."/>
            <person name="Danza F."/>
            <person name="Wittwer M."/>
            <person name="Pothier J.F."/>
            <person name="Tonolla M.A."/>
        </authorList>
    </citation>
    <scope>NUCLEOTIDE SEQUENCE [LARGE SCALE GENOMIC DNA]</scope>
    <source>
        <strain evidence="3 4">LaCa</strain>
    </source>
</reference>
<dbReference type="Proteomes" id="UP000239936">
    <property type="component" value="Unassembled WGS sequence"/>
</dbReference>
<dbReference type="Pfam" id="PF20473">
    <property type="entry name" value="MmeI_Mtase"/>
    <property type="match status" value="1"/>
</dbReference>
<dbReference type="AlphaFoldDB" id="A0A2S7XUJ8"/>
<name>A0A2S7XUJ8_9GAMM</name>
<dbReference type="InterPro" id="IPR046820">
    <property type="entry name" value="MmeI_TRD"/>
</dbReference>
<accession>A0A2S7XUJ8</accession>
<comment type="caution">
    <text evidence="3">The sequence shown here is derived from an EMBL/GenBank/DDBJ whole genome shotgun (WGS) entry which is preliminary data.</text>
</comment>
<evidence type="ECO:0000313" key="4">
    <source>
        <dbReference type="Proteomes" id="UP000239936"/>
    </source>
</evidence>